<dbReference type="AlphaFoldDB" id="A0A9N9HXM3"/>
<evidence type="ECO:0000313" key="2">
    <source>
        <dbReference type="EMBL" id="CAG8710835.1"/>
    </source>
</evidence>
<feature type="region of interest" description="Disordered" evidence="1">
    <location>
        <begin position="1"/>
        <end position="57"/>
    </location>
</feature>
<evidence type="ECO:0000313" key="3">
    <source>
        <dbReference type="Proteomes" id="UP000789396"/>
    </source>
</evidence>
<dbReference type="EMBL" id="CAJVPZ010022252">
    <property type="protein sequence ID" value="CAG8710835.1"/>
    <property type="molecule type" value="Genomic_DNA"/>
</dbReference>
<evidence type="ECO:0000256" key="1">
    <source>
        <dbReference type="SAM" id="MobiDB-lite"/>
    </source>
</evidence>
<feature type="compositionally biased region" description="Basic residues" evidence="1">
    <location>
        <begin position="13"/>
        <end position="22"/>
    </location>
</feature>
<accession>A0A9N9HXM3</accession>
<proteinExistence type="predicted"/>
<sequence length="142" mass="16831">QAKKIKLDYQKQNKGKFTYKKRSSNEKTKGTPKKKRLNQVSNTKKISSSSSTKNNRESLTNKLKKLFNFPLDCFISKELSERNICNIKKNYYKESSKRNNVEKTYSEESSKKINEINNNQKTYSEENKEVLFDYQQGFEQLF</sequence>
<feature type="compositionally biased region" description="Basic and acidic residues" evidence="1">
    <location>
        <begin position="1"/>
        <end position="11"/>
    </location>
</feature>
<comment type="caution">
    <text evidence="2">The sequence shown here is derived from an EMBL/GenBank/DDBJ whole genome shotgun (WGS) entry which is preliminary data.</text>
</comment>
<keyword evidence="3" id="KW-1185">Reference proteome</keyword>
<gene>
    <name evidence="2" type="ORF">RFULGI_LOCUS10831</name>
</gene>
<dbReference type="OrthoDB" id="10500125at2759"/>
<feature type="non-terminal residue" evidence="2">
    <location>
        <position position="1"/>
    </location>
</feature>
<protein>
    <submittedName>
        <fullName evidence="2">15817_t:CDS:1</fullName>
    </submittedName>
</protein>
<dbReference type="Proteomes" id="UP000789396">
    <property type="component" value="Unassembled WGS sequence"/>
</dbReference>
<feature type="compositionally biased region" description="Low complexity" evidence="1">
    <location>
        <begin position="41"/>
        <end position="53"/>
    </location>
</feature>
<organism evidence="2 3">
    <name type="scientific">Racocetra fulgida</name>
    <dbReference type="NCBI Taxonomy" id="60492"/>
    <lineage>
        <taxon>Eukaryota</taxon>
        <taxon>Fungi</taxon>
        <taxon>Fungi incertae sedis</taxon>
        <taxon>Mucoromycota</taxon>
        <taxon>Glomeromycotina</taxon>
        <taxon>Glomeromycetes</taxon>
        <taxon>Diversisporales</taxon>
        <taxon>Gigasporaceae</taxon>
        <taxon>Racocetra</taxon>
    </lineage>
</organism>
<feature type="non-terminal residue" evidence="2">
    <location>
        <position position="142"/>
    </location>
</feature>
<name>A0A9N9HXM3_9GLOM</name>
<reference evidence="2" key="1">
    <citation type="submission" date="2021-06" db="EMBL/GenBank/DDBJ databases">
        <authorList>
            <person name="Kallberg Y."/>
            <person name="Tangrot J."/>
            <person name="Rosling A."/>
        </authorList>
    </citation>
    <scope>NUCLEOTIDE SEQUENCE</scope>
    <source>
        <strain evidence="2">IN212</strain>
    </source>
</reference>